<dbReference type="GO" id="GO:0005886">
    <property type="term" value="C:plasma membrane"/>
    <property type="evidence" value="ECO:0007669"/>
    <property type="project" value="UniProtKB-SubCell"/>
</dbReference>
<feature type="transmembrane region" description="Helical" evidence="7">
    <location>
        <begin position="175"/>
        <end position="195"/>
    </location>
</feature>
<feature type="transmembrane region" description="Helical" evidence="7">
    <location>
        <begin position="104"/>
        <end position="127"/>
    </location>
</feature>
<dbReference type="Pfam" id="PF01914">
    <property type="entry name" value="MarC"/>
    <property type="match status" value="1"/>
</dbReference>
<comment type="subcellular location">
    <subcellularLocation>
        <location evidence="1 7">Cell membrane</location>
        <topology evidence="1 7">Multi-pass membrane protein</topology>
    </subcellularLocation>
</comment>
<dbReference type="AlphaFoldDB" id="A0AAE3EL49"/>
<dbReference type="RefSeq" id="WP_230756468.1">
    <property type="nucleotide sequence ID" value="NZ_JAINWA010000003.1"/>
</dbReference>
<sequence>MNVLTQIWSSALILLFVIDPFGNIPLLLAILKDMPRKRQFKVILREMLVGLAVMTAFLFFGRSFLSLFGLETGAIRIAGAIVFFVIGLRMVFPGPEGSLPVPNGEPFLVPIAVPLIAGPSALATLIIMGEGQVLPRPMVFAALVVAWSLSSVILLLSPVVYRFLGDRGLAAMERLMGMLLLMLSVQMCIDGARALGIF</sequence>
<gene>
    <name evidence="8" type="ORF">K7J14_11830</name>
</gene>
<evidence type="ECO:0000256" key="4">
    <source>
        <dbReference type="ARBA" id="ARBA00022692"/>
    </source>
</evidence>
<name>A0AAE3EL49_9SPIR</name>
<dbReference type="EMBL" id="JAINWA010000003">
    <property type="protein sequence ID" value="MCD1655384.1"/>
    <property type="molecule type" value="Genomic_DNA"/>
</dbReference>
<evidence type="ECO:0000256" key="6">
    <source>
        <dbReference type="ARBA" id="ARBA00023136"/>
    </source>
</evidence>
<organism evidence="8 9">
    <name type="scientific">Teretinema zuelzerae</name>
    <dbReference type="NCBI Taxonomy" id="156"/>
    <lineage>
        <taxon>Bacteria</taxon>
        <taxon>Pseudomonadati</taxon>
        <taxon>Spirochaetota</taxon>
        <taxon>Spirochaetia</taxon>
        <taxon>Spirochaetales</taxon>
        <taxon>Treponemataceae</taxon>
        <taxon>Teretinema</taxon>
    </lineage>
</organism>
<evidence type="ECO:0000256" key="3">
    <source>
        <dbReference type="ARBA" id="ARBA00022475"/>
    </source>
</evidence>
<keyword evidence="4 7" id="KW-0812">Transmembrane</keyword>
<proteinExistence type="inferred from homology"/>
<feature type="transmembrane region" description="Helical" evidence="7">
    <location>
        <begin position="43"/>
        <end position="61"/>
    </location>
</feature>
<evidence type="ECO:0000256" key="5">
    <source>
        <dbReference type="ARBA" id="ARBA00022989"/>
    </source>
</evidence>
<evidence type="ECO:0000256" key="7">
    <source>
        <dbReference type="RuleBase" id="RU362048"/>
    </source>
</evidence>
<evidence type="ECO:0000256" key="1">
    <source>
        <dbReference type="ARBA" id="ARBA00004651"/>
    </source>
</evidence>
<dbReference type="InterPro" id="IPR002771">
    <property type="entry name" value="Multi_antbiot-R_MarC"/>
</dbReference>
<keyword evidence="6 7" id="KW-0472">Membrane</keyword>
<keyword evidence="5 7" id="KW-1133">Transmembrane helix</keyword>
<protein>
    <recommendedName>
        <fullName evidence="7">UPF0056 membrane protein</fullName>
    </recommendedName>
</protein>
<comment type="similarity">
    <text evidence="2 7">Belongs to the UPF0056 (MarC) family.</text>
</comment>
<feature type="transmembrane region" description="Helical" evidence="7">
    <location>
        <begin position="6"/>
        <end position="31"/>
    </location>
</feature>
<feature type="transmembrane region" description="Helical" evidence="7">
    <location>
        <begin position="139"/>
        <end position="163"/>
    </location>
</feature>
<accession>A0AAE3EL49</accession>
<keyword evidence="9" id="KW-1185">Reference proteome</keyword>
<evidence type="ECO:0000256" key="2">
    <source>
        <dbReference type="ARBA" id="ARBA00009784"/>
    </source>
</evidence>
<keyword evidence="3" id="KW-1003">Cell membrane</keyword>
<dbReference type="PANTHER" id="PTHR33508">
    <property type="entry name" value="UPF0056 MEMBRANE PROTEIN YHCE"/>
    <property type="match status" value="1"/>
</dbReference>
<comment type="caution">
    <text evidence="8">The sequence shown here is derived from an EMBL/GenBank/DDBJ whole genome shotgun (WGS) entry which is preliminary data.</text>
</comment>
<dbReference type="PANTHER" id="PTHR33508:SF10">
    <property type="entry name" value="UPF0056 INNER MEMBRANE PROTEIN YHGN"/>
    <property type="match status" value="1"/>
</dbReference>
<evidence type="ECO:0000313" key="9">
    <source>
        <dbReference type="Proteomes" id="UP001198163"/>
    </source>
</evidence>
<dbReference type="Proteomes" id="UP001198163">
    <property type="component" value="Unassembled WGS sequence"/>
</dbReference>
<feature type="transmembrane region" description="Helical" evidence="7">
    <location>
        <begin position="73"/>
        <end position="92"/>
    </location>
</feature>
<evidence type="ECO:0000313" key="8">
    <source>
        <dbReference type="EMBL" id="MCD1655384.1"/>
    </source>
</evidence>
<reference evidence="8" key="1">
    <citation type="submission" date="2021-08" db="EMBL/GenBank/DDBJ databases">
        <title>Comparative analyses of Brucepasteria parasyntrophica and Teretinema zuelzerae.</title>
        <authorList>
            <person name="Song Y."/>
            <person name="Brune A."/>
        </authorList>
    </citation>
    <scope>NUCLEOTIDE SEQUENCE</scope>
    <source>
        <strain evidence="8">DSM 1903</strain>
    </source>
</reference>